<comment type="caution">
    <text evidence="1">The sequence shown here is derived from an EMBL/GenBank/DDBJ whole genome shotgun (WGS) entry which is preliminary data.</text>
</comment>
<evidence type="ECO:0000313" key="2">
    <source>
        <dbReference type="Proteomes" id="UP000252586"/>
    </source>
</evidence>
<protein>
    <submittedName>
        <fullName evidence="1">Uncharacterized protein</fullName>
    </submittedName>
</protein>
<reference evidence="1 2" key="1">
    <citation type="submission" date="2018-06" db="EMBL/GenBank/DDBJ databases">
        <title>Genomic Encyclopedia of Type Strains, Phase IV (KMG-IV): sequencing the most valuable type-strain genomes for metagenomic binning, comparative biology and taxonomic classification.</title>
        <authorList>
            <person name="Goeker M."/>
        </authorList>
    </citation>
    <scope>NUCLEOTIDE SEQUENCE [LARGE SCALE GENOMIC DNA]</scope>
    <source>
        <strain evidence="1 2">DSM 44599</strain>
    </source>
</reference>
<gene>
    <name evidence="1" type="ORF">DFR74_10238</name>
</gene>
<dbReference type="EMBL" id="QNRE01000002">
    <property type="protein sequence ID" value="RBO93622.1"/>
    <property type="molecule type" value="Genomic_DNA"/>
</dbReference>
<evidence type="ECO:0000313" key="1">
    <source>
        <dbReference type="EMBL" id="RBO93622.1"/>
    </source>
</evidence>
<name>A0A366DU56_9NOCA</name>
<organism evidence="1 2">
    <name type="scientific">Nocardia puris</name>
    <dbReference type="NCBI Taxonomy" id="208602"/>
    <lineage>
        <taxon>Bacteria</taxon>
        <taxon>Bacillati</taxon>
        <taxon>Actinomycetota</taxon>
        <taxon>Actinomycetes</taxon>
        <taxon>Mycobacteriales</taxon>
        <taxon>Nocardiaceae</taxon>
        <taxon>Nocardia</taxon>
    </lineage>
</organism>
<dbReference type="STRING" id="1210090.GCA_001613185_06988"/>
<dbReference type="AlphaFoldDB" id="A0A366DU56"/>
<dbReference type="OrthoDB" id="4554885at2"/>
<sequence>MRRDETSVLADAVLAALDDVAGLRPATPLGAEDPAWWPWDTRRYAVDLAADAVEVRVIAAVLPLPPLLVLAEKAVRDALAGTALAAAPLRLVVTELDAAAFDGE</sequence>
<dbReference type="Proteomes" id="UP000252586">
    <property type="component" value="Unassembled WGS sequence"/>
</dbReference>
<dbReference type="RefSeq" id="WP_067514614.1">
    <property type="nucleotide sequence ID" value="NZ_CP107943.1"/>
</dbReference>
<keyword evidence="2" id="KW-1185">Reference proteome</keyword>
<proteinExistence type="predicted"/>
<accession>A0A366DU56</accession>